<organism evidence="4 5">
    <name type="scientific">Candidatus Vogelbacteria bacterium RIFOXYD1_FULL_51_18</name>
    <dbReference type="NCBI Taxonomy" id="1802440"/>
    <lineage>
        <taxon>Bacteria</taxon>
        <taxon>Candidatus Vogeliibacteriota</taxon>
    </lineage>
</organism>
<dbReference type="Gene3D" id="3.40.1190.20">
    <property type="match status" value="1"/>
</dbReference>
<protein>
    <recommendedName>
        <fullName evidence="3">Carbohydrate kinase PfkB domain-containing protein</fullName>
    </recommendedName>
</protein>
<comment type="caution">
    <text evidence="4">The sequence shown here is derived from an EMBL/GenBank/DDBJ whole genome shotgun (WGS) entry which is preliminary data.</text>
</comment>
<dbReference type="AlphaFoldDB" id="A0A1G2QL50"/>
<proteinExistence type="predicted"/>
<evidence type="ECO:0000259" key="3">
    <source>
        <dbReference type="Pfam" id="PF00294"/>
    </source>
</evidence>
<dbReference type="SUPFAM" id="SSF53613">
    <property type="entry name" value="Ribokinase-like"/>
    <property type="match status" value="1"/>
</dbReference>
<dbReference type="GO" id="GO:0005829">
    <property type="term" value="C:cytosol"/>
    <property type="evidence" value="ECO:0007669"/>
    <property type="project" value="TreeGrafter"/>
</dbReference>
<dbReference type="Proteomes" id="UP000177090">
    <property type="component" value="Unassembled WGS sequence"/>
</dbReference>
<dbReference type="PANTHER" id="PTHR10584:SF166">
    <property type="entry name" value="RIBOKINASE"/>
    <property type="match status" value="1"/>
</dbReference>
<reference evidence="4 5" key="1">
    <citation type="journal article" date="2016" name="Nat. Commun.">
        <title>Thousands of microbial genomes shed light on interconnected biogeochemical processes in an aquifer system.</title>
        <authorList>
            <person name="Anantharaman K."/>
            <person name="Brown C.T."/>
            <person name="Hug L.A."/>
            <person name="Sharon I."/>
            <person name="Castelle C.J."/>
            <person name="Probst A.J."/>
            <person name="Thomas B.C."/>
            <person name="Singh A."/>
            <person name="Wilkins M.J."/>
            <person name="Karaoz U."/>
            <person name="Brodie E.L."/>
            <person name="Williams K.H."/>
            <person name="Hubbard S.S."/>
            <person name="Banfield J.F."/>
        </authorList>
    </citation>
    <scope>NUCLEOTIDE SEQUENCE [LARGE SCALE GENOMIC DNA]</scope>
</reference>
<dbReference type="GO" id="GO:0016301">
    <property type="term" value="F:kinase activity"/>
    <property type="evidence" value="ECO:0007669"/>
    <property type="project" value="UniProtKB-KW"/>
</dbReference>
<name>A0A1G2QL50_9BACT</name>
<evidence type="ECO:0000313" key="4">
    <source>
        <dbReference type="EMBL" id="OHA61137.1"/>
    </source>
</evidence>
<keyword evidence="2" id="KW-0418">Kinase</keyword>
<evidence type="ECO:0000256" key="2">
    <source>
        <dbReference type="ARBA" id="ARBA00022777"/>
    </source>
</evidence>
<keyword evidence="1" id="KW-0808">Transferase</keyword>
<dbReference type="Pfam" id="PF00294">
    <property type="entry name" value="PfkB"/>
    <property type="match status" value="1"/>
</dbReference>
<evidence type="ECO:0000313" key="5">
    <source>
        <dbReference type="Proteomes" id="UP000177090"/>
    </source>
</evidence>
<gene>
    <name evidence="4" type="ORF">A2569_02265</name>
</gene>
<sequence length="344" mass="37270">MRDLDFVAIGDIVVDAFIRLTQADVYTQEGVERLCLINGAKIPYESLTVIPAVGNSPNAAVAAARLGLASGLVSDLGADEYGTECLQALAEEHVDSSLVKKHEGKRTNYHYVLWYRDERTILIKHEEYPYALPELGAVRWIYLSSLGEQSFAYHEAIAAYVETHPGTKLAFQPGTFQIKLGAKKLSALYKASEIFFCNTDEARIILGGSRTRRGESDSQDGIAPALSADRLARALSALGPKIAVITDGPHGAYCYDSHTGTAYFMPPYPDPKPPFERTGAGDAFSSTFTAALALGKSIEEALSWAPINSMSVVQKIGARGGLLKRAELEQLLAVAPSSFIPEKR</sequence>
<dbReference type="STRING" id="1802440.A2569_02265"/>
<dbReference type="InterPro" id="IPR011611">
    <property type="entry name" value="PfkB_dom"/>
</dbReference>
<accession>A0A1G2QL50</accession>
<evidence type="ECO:0000256" key="1">
    <source>
        <dbReference type="ARBA" id="ARBA00022679"/>
    </source>
</evidence>
<dbReference type="InterPro" id="IPR029056">
    <property type="entry name" value="Ribokinase-like"/>
</dbReference>
<feature type="domain" description="Carbohydrate kinase PfkB" evidence="3">
    <location>
        <begin position="54"/>
        <end position="321"/>
    </location>
</feature>
<dbReference type="PANTHER" id="PTHR10584">
    <property type="entry name" value="SUGAR KINASE"/>
    <property type="match status" value="1"/>
</dbReference>
<dbReference type="EMBL" id="MHTL01000004">
    <property type="protein sequence ID" value="OHA61137.1"/>
    <property type="molecule type" value="Genomic_DNA"/>
</dbReference>